<dbReference type="Pfam" id="PF05875">
    <property type="entry name" value="Ceramidase"/>
    <property type="match status" value="1"/>
</dbReference>
<feature type="transmembrane region" description="Helical" evidence="7">
    <location>
        <begin position="73"/>
        <end position="92"/>
    </location>
</feature>
<dbReference type="GO" id="GO:0016020">
    <property type="term" value="C:membrane"/>
    <property type="evidence" value="ECO:0007669"/>
    <property type="project" value="UniProtKB-SubCell"/>
</dbReference>
<sequence>MDLTRYIDGYCERLNPGFWDEPINALTNLAFVIAAFVVWQRHRLQRDWIISLLCAVLALIGVGSFLFHTTAQVWAAIADVLPILAFILVYIFAINLRVVEVRPIFALLGAALFIPFAAVLLPVFQMVPGLGSSASYGPVPLLILIYAFYLRRAQPRLSREFTIGAGILILSITFRSLDLPLCASVPHGTHFMWHILNAIMLGWMVNAYARQMQRPVG</sequence>
<dbReference type="GO" id="GO:0016811">
    <property type="term" value="F:hydrolase activity, acting on carbon-nitrogen (but not peptide) bonds, in linear amides"/>
    <property type="evidence" value="ECO:0007669"/>
    <property type="project" value="InterPro"/>
</dbReference>
<keyword evidence="9" id="KW-1185">Reference proteome</keyword>
<feature type="transmembrane region" description="Helical" evidence="7">
    <location>
        <begin position="48"/>
        <end position="67"/>
    </location>
</feature>
<feature type="transmembrane region" description="Helical" evidence="7">
    <location>
        <begin position="104"/>
        <end position="124"/>
    </location>
</feature>
<dbReference type="Proteomes" id="UP000198767">
    <property type="component" value="Unassembled WGS sequence"/>
</dbReference>
<proteinExistence type="predicted"/>
<feature type="transmembrane region" description="Helical" evidence="7">
    <location>
        <begin position="161"/>
        <end position="179"/>
    </location>
</feature>
<reference evidence="8 9" key="1">
    <citation type="submission" date="2016-10" db="EMBL/GenBank/DDBJ databases">
        <authorList>
            <person name="de Groot N.N."/>
        </authorList>
    </citation>
    <scope>NUCLEOTIDE SEQUENCE [LARGE SCALE GENOMIC DNA]</scope>
    <source>
        <strain evidence="8 9">U95</strain>
    </source>
</reference>
<dbReference type="EMBL" id="FMWG01000002">
    <property type="protein sequence ID" value="SCZ54088.1"/>
    <property type="molecule type" value="Genomic_DNA"/>
</dbReference>
<feature type="binding site" evidence="6">
    <location>
        <position position="68"/>
    </location>
    <ligand>
        <name>Zn(2+)</name>
        <dbReference type="ChEBI" id="CHEBI:29105"/>
        <note>catalytic</note>
    </ligand>
</feature>
<keyword evidence="6" id="KW-0862">Zinc</keyword>
<name>A0A1G5PXD3_9RHOB</name>
<gene>
    <name evidence="8" type="ORF">SAMN04488118_102239</name>
</gene>
<dbReference type="GO" id="GO:0046872">
    <property type="term" value="F:metal ion binding"/>
    <property type="evidence" value="ECO:0007669"/>
    <property type="project" value="UniProtKB-KW"/>
</dbReference>
<keyword evidence="5 7" id="KW-0472">Membrane</keyword>
<protein>
    <submittedName>
        <fullName evidence="8">Ceramidase</fullName>
    </submittedName>
</protein>
<dbReference type="STRING" id="1156985.SAMN04488118_102239"/>
<feature type="binding site" evidence="6">
    <location>
        <position position="190"/>
    </location>
    <ligand>
        <name>Zn(2+)</name>
        <dbReference type="ChEBI" id="CHEBI:29105"/>
        <note>catalytic</note>
    </ligand>
</feature>
<feature type="transmembrane region" description="Helical" evidence="7">
    <location>
        <begin position="22"/>
        <end position="39"/>
    </location>
</feature>
<evidence type="ECO:0000313" key="9">
    <source>
        <dbReference type="Proteomes" id="UP000198767"/>
    </source>
</evidence>
<keyword evidence="2 7" id="KW-0812">Transmembrane</keyword>
<dbReference type="AlphaFoldDB" id="A0A1G5PXD3"/>
<evidence type="ECO:0000256" key="2">
    <source>
        <dbReference type="ARBA" id="ARBA00022692"/>
    </source>
</evidence>
<feature type="transmembrane region" description="Helical" evidence="7">
    <location>
        <begin position="130"/>
        <end position="149"/>
    </location>
</feature>
<keyword evidence="3" id="KW-0378">Hydrolase</keyword>
<comment type="subcellular location">
    <subcellularLocation>
        <location evidence="1">Membrane</location>
        <topology evidence="1">Multi-pass membrane protein</topology>
    </subcellularLocation>
</comment>
<evidence type="ECO:0000256" key="1">
    <source>
        <dbReference type="ARBA" id="ARBA00004141"/>
    </source>
</evidence>
<evidence type="ECO:0000256" key="6">
    <source>
        <dbReference type="PIRSR" id="PIRSR608901-2"/>
    </source>
</evidence>
<organism evidence="8 9">
    <name type="scientific">Epibacterium ulvae</name>
    <dbReference type="NCBI Taxonomy" id="1156985"/>
    <lineage>
        <taxon>Bacteria</taxon>
        <taxon>Pseudomonadati</taxon>
        <taxon>Pseudomonadota</taxon>
        <taxon>Alphaproteobacteria</taxon>
        <taxon>Rhodobacterales</taxon>
        <taxon>Roseobacteraceae</taxon>
        <taxon>Epibacterium</taxon>
    </lineage>
</organism>
<dbReference type="GO" id="GO:0006672">
    <property type="term" value="P:ceramide metabolic process"/>
    <property type="evidence" value="ECO:0007669"/>
    <property type="project" value="InterPro"/>
</dbReference>
<accession>A0A1G5PXD3</accession>
<evidence type="ECO:0000256" key="3">
    <source>
        <dbReference type="ARBA" id="ARBA00022801"/>
    </source>
</evidence>
<comment type="cofactor">
    <cofactor evidence="6">
        <name>Zn(2+)</name>
        <dbReference type="ChEBI" id="CHEBI:29105"/>
    </cofactor>
</comment>
<feature type="binding site" evidence="6">
    <location>
        <position position="194"/>
    </location>
    <ligand>
        <name>Zn(2+)</name>
        <dbReference type="ChEBI" id="CHEBI:29105"/>
        <note>catalytic</note>
    </ligand>
</feature>
<evidence type="ECO:0000256" key="4">
    <source>
        <dbReference type="ARBA" id="ARBA00022989"/>
    </source>
</evidence>
<dbReference type="RefSeq" id="WP_090216396.1">
    <property type="nucleotide sequence ID" value="NZ_FMWG01000002.1"/>
</dbReference>
<evidence type="ECO:0000256" key="7">
    <source>
        <dbReference type="SAM" id="Phobius"/>
    </source>
</evidence>
<keyword evidence="6" id="KW-0479">Metal-binding</keyword>
<dbReference type="OrthoDB" id="277121at2"/>
<evidence type="ECO:0000256" key="5">
    <source>
        <dbReference type="ARBA" id="ARBA00023136"/>
    </source>
</evidence>
<keyword evidence="4 7" id="KW-1133">Transmembrane helix</keyword>
<feature type="transmembrane region" description="Helical" evidence="7">
    <location>
        <begin position="191"/>
        <end position="209"/>
    </location>
</feature>
<evidence type="ECO:0000313" key="8">
    <source>
        <dbReference type="EMBL" id="SCZ54088.1"/>
    </source>
</evidence>
<dbReference type="InterPro" id="IPR008901">
    <property type="entry name" value="ACER"/>
</dbReference>